<evidence type="ECO:0000313" key="3">
    <source>
        <dbReference type="Proteomes" id="UP000887159"/>
    </source>
</evidence>
<sequence>MLRAWERCGNAETTSEGQDSGRSLDRLMTFLRKEVESEEMILLARTRLRSTQHQKVKANAEEPSLATSAALVNTKGERSSKPRSCLFCSQSNHWTSDCLIAKKLSLNDKKSILIRNRACF</sequence>
<dbReference type="GO" id="GO:0003676">
    <property type="term" value="F:nucleic acid binding"/>
    <property type="evidence" value="ECO:0007669"/>
    <property type="project" value="InterPro"/>
</dbReference>
<dbReference type="AlphaFoldDB" id="A0A8X6R778"/>
<dbReference type="SUPFAM" id="SSF57756">
    <property type="entry name" value="Retrovirus zinc finger-like domains"/>
    <property type="match status" value="1"/>
</dbReference>
<organism evidence="2 3">
    <name type="scientific">Trichonephila clavipes</name>
    <name type="common">Golden silk orbweaver</name>
    <name type="synonym">Nephila clavipes</name>
    <dbReference type="NCBI Taxonomy" id="2585209"/>
    <lineage>
        <taxon>Eukaryota</taxon>
        <taxon>Metazoa</taxon>
        <taxon>Ecdysozoa</taxon>
        <taxon>Arthropoda</taxon>
        <taxon>Chelicerata</taxon>
        <taxon>Arachnida</taxon>
        <taxon>Araneae</taxon>
        <taxon>Araneomorphae</taxon>
        <taxon>Entelegynae</taxon>
        <taxon>Araneoidea</taxon>
        <taxon>Nephilidae</taxon>
        <taxon>Trichonephila</taxon>
    </lineage>
</organism>
<feature type="compositionally biased region" description="Polar residues" evidence="1">
    <location>
        <begin position="11"/>
        <end position="21"/>
    </location>
</feature>
<comment type="caution">
    <text evidence="2">The sequence shown here is derived from an EMBL/GenBank/DDBJ whole genome shotgun (WGS) entry which is preliminary data.</text>
</comment>
<proteinExistence type="predicted"/>
<protein>
    <submittedName>
        <fullName evidence="2">Integrase catalytic domain-containing protein</fullName>
    </submittedName>
</protein>
<keyword evidence="3" id="KW-1185">Reference proteome</keyword>
<dbReference type="Proteomes" id="UP000887159">
    <property type="component" value="Unassembled WGS sequence"/>
</dbReference>
<reference evidence="2" key="1">
    <citation type="submission" date="2020-08" db="EMBL/GenBank/DDBJ databases">
        <title>Multicomponent nature underlies the extraordinary mechanical properties of spider dragline silk.</title>
        <authorList>
            <person name="Kono N."/>
            <person name="Nakamura H."/>
            <person name="Mori M."/>
            <person name="Yoshida Y."/>
            <person name="Ohtoshi R."/>
            <person name="Malay A.D."/>
            <person name="Moran D.A.P."/>
            <person name="Tomita M."/>
            <person name="Numata K."/>
            <person name="Arakawa K."/>
        </authorList>
    </citation>
    <scope>NUCLEOTIDE SEQUENCE</scope>
</reference>
<evidence type="ECO:0000256" key="1">
    <source>
        <dbReference type="SAM" id="MobiDB-lite"/>
    </source>
</evidence>
<dbReference type="InterPro" id="IPR036875">
    <property type="entry name" value="Znf_CCHC_sf"/>
</dbReference>
<dbReference type="GO" id="GO:0008270">
    <property type="term" value="F:zinc ion binding"/>
    <property type="evidence" value="ECO:0007669"/>
    <property type="project" value="InterPro"/>
</dbReference>
<accession>A0A8X6R778</accession>
<evidence type="ECO:0000313" key="2">
    <source>
        <dbReference type="EMBL" id="GFX89651.1"/>
    </source>
</evidence>
<feature type="region of interest" description="Disordered" evidence="1">
    <location>
        <begin position="1"/>
        <end position="21"/>
    </location>
</feature>
<gene>
    <name evidence="2" type="primary">X975_08509</name>
    <name evidence="2" type="ORF">TNCV_3710831</name>
</gene>
<dbReference type="EMBL" id="BMAU01021076">
    <property type="protein sequence ID" value="GFX89651.1"/>
    <property type="molecule type" value="Genomic_DNA"/>
</dbReference>
<name>A0A8X6R778_TRICX</name>